<keyword evidence="4 5" id="KW-0472">Membrane</keyword>
<feature type="transmembrane region" description="Helical" evidence="5">
    <location>
        <begin position="302"/>
        <end position="321"/>
    </location>
</feature>
<evidence type="ECO:0000256" key="1">
    <source>
        <dbReference type="ARBA" id="ARBA00004141"/>
    </source>
</evidence>
<dbReference type="RefSeq" id="XP_025422106.1">
    <property type="nucleotide sequence ID" value="XM_025566321.1"/>
</dbReference>
<dbReference type="GO" id="GO:0008521">
    <property type="term" value="F:acetyl-CoA transmembrane transporter activity"/>
    <property type="evidence" value="ECO:0007669"/>
    <property type="project" value="InterPro"/>
</dbReference>
<dbReference type="GO" id="GO:0016020">
    <property type="term" value="C:membrane"/>
    <property type="evidence" value="ECO:0007669"/>
    <property type="project" value="UniProtKB-SubCell"/>
</dbReference>
<dbReference type="OrthoDB" id="6415790at2759"/>
<feature type="transmembrane region" description="Helical" evidence="5">
    <location>
        <begin position="333"/>
        <end position="354"/>
    </location>
</feature>
<feature type="transmembrane region" description="Helical" evidence="5">
    <location>
        <begin position="471"/>
        <end position="489"/>
    </location>
</feature>
<sequence>MTAPKNVNALQKSETNKDPILIKPDLKGDWLNFFLLILLYTMQGMPLGLSSAVPILLQSNKNVTYRDQALFSLVGWPFSLKILWAPLVDALYIQKIGRRKSWLIPVQFLMGACFLYMSKNIDDWLPETGKPNIVKLVYVFFIAKILAATQDIAVDGWALTMLKKNNVGYASTCQSSGQTIGIMISSVMSVLFTSENFSNKYLRLTPSTGGIVSMRSLFFVWGILFMLITTLIALFKKEKDNRLEDDHVKLNIFHNYLLLWDILKLPSVRIMALILLTAKIGFAATDSVSILKLIDAGVSKDSIMVIHTAMFAIKIILPLVVAKYTSGPKPLSIYLNATPIRLLWNVTFVILIYYTPTLIKRHGVIDVPIYYYIILVFILAIHDILSNIMAVATSAFFSRICDYRFGGTYMTLLNTLTNIGGAWSFSVAIAMIDLLTFKECSLDSKNNCSTSNLQNTCTANGGDCNVLMNGYYIEVALCTIIGILWYNIFRGVLQNLQTKDYTHWLVNIKKPVKKKRQKYLFNFCKLIVNLIDFYINCAIMLYDNI</sequence>
<dbReference type="GO" id="GO:0035348">
    <property type="term" value="P:acetyl-CoA transmembrane transport"/>
    <property type="evidence" value="ECO:0007669"/>
    <property type="project" value="InterPro"/>
</dbReference>
<proteinExistence type="predicted"/>
<dbReference type="Proteomes" id="UP000694846">
    <property type="component" value="Unplaced"/>
</dbReference>
<evidence type="ECO:0000256" key="3">
    <source>
        <dbReference type="ARBA" id="ARBA00022989"/>
    </source>
</evidence>
<feature type="transmembrane region" description="Helical" evidence="5">
    <location>
        <begin position="256"/>
        <end position="282"/>
    </location>
</feature>
<keyword evidence="6" id="KW-1185">Reference proteome</keyword>
<dbReference type="InterPro" id="IPR036259">
    <property type="entry name" value="MFS_trans_sf"/>
</dbReference>
<dbReference type="GeneID" id="112691887"/>
<feature type="transmembrane region" description="Helical" evidence="5">
    <location>
        <begin position="69"/>
        <end position="88"/>
    </location>
</feature>
<evidence type="ECO:0000313" key="7">
    <source>
        <dbReference type="RefSeq" id="XP_025422106.1"/>
    </source>
</evidence>
<organism evidence="6 7">
    <name type="scientific">Sipha flava</name>
    <name type="common">yellow sugarcane aphid</name>
    <dbReference type="NCBI Taxonomy" id="143950"/>
    <lineage>
        <taxon>Eukaryota</taxon>
        <taxon>Metazoa</taxon>
        <taxon>Ecdysozoa</taxon>
        <taxon>Arthropoda</taxon>
        <taxon>Hexapoda</taxon>
        <taxon>Insecta</taxon>
        <taxon>Pterygota</taxon>
        <taxon>Neoptera</taxon>
        <taxon>Paraneoptera</taxon>
        <taxon>Hemiptera</taxon>
        <taxon>Sternorrhyncha</taxon>
        <taxon>Aphidomorpha</taxon>
        <taxon>Aphidoidea</taxon>
        <taxon>Aphididae</taxon>
        <taxon>Sipha</taxon>
    </lineage>
</organism>
<feature type="transmembrane region" description="Helical" evidence="5">
    <location>
        <begin position="100"/>
        <end position="117"/>
    </location>
</feature>
<keyword evidence="3 5" id="KW-1133">Transmembrane helix</keyword>
<dbReference type="PANTHER" id="PTHR12778">
    <property type="entry name" value="SOLUTE CARRIER FAMILY 33 ACETYL-COA TRANSPORTER -RELATED"/>
    <property type="match status" value="1"/>
</dbReference>
<feature type="transmembrane region" description="Helical" evidence="5">
    <location>
        <begin position="519"/>
        <end position="542"/>
    </location>
</feature>
<feature type="transmembrane region" description="Helical" evidence="5">
    <location>
        <begin position="137"/>
        <end position="159"/>
    </location>
</feature>
<feature type="transmembrane region" description="Helical" evidence="5">
    <location>
        <begin position="369"/>
        <end position="397"/>
    </location>
</feature>
<evidence type="ECO:0000256" key="4">
    <source>
        <dbReference type="ARBA" id="ARBA00023136"/>
    </source>
</evidence>
<dbReference type="PANTHER" id="PTHR12778:SF9">
    <property type="entry name" value="ACETYL-COENZYME A TRANSPORTER 1"/>
    <property type="match status" value="1"/>
</dbReference>
<accession>A0A8B8GHN9</accession>
<dbReference type="AlphaFoldDB" id="A0A8B8GHN9"/>
<gene>
    <name evidence="7" type="primary">LOC112691887</name>
</gene>
<feature type="transmembrane region" description="Helical" evidence="5">
    <location>
        <begin position="217"/>
        <end position="235"/>
    </location>
</feature>
<dbReference type="Pfam" id="PF13000">
    <property type="entry name" value="Acatn"/>
    <property type="match status" value="2"/>
</dbReference>
<evidence type="ECO:0000313" key="6">
    <source>
        <dbReference type="Proteomes" id="UP000694846"/>
    </source>
</evidence>
<dbReference type="Gene3D" id="1.20.1250.20">
    <property type="entry name" value="MFS general substrate transporter like domains"/>
    <property type="match status" value="1"/>
</dbReference>
<name>A0A8B8GHN9_9HEMI</name>
<feature type="transmembrane region" description="Helical" evidence="5">
    <location>
        <begin position="409"/>
        <end position="432"/>
    </location>
</feature>
<feature type="transmembrane region" description="Helical" evidence="5">
    <location>
        <begin position="33"/>
        <end position="57"/>
    </location>
</feature>
<evidence type="ECO:0000256" key="5">
    <source>
        <dbReference type="SAM" id="Phobius"/>
    </source>
</evidence>
<comment type="subcellular location">
    <subcellularLocation>
        <location evidence="1">Membrane</location>
        <topology evidence="1">Multi-pass membrane protein</topology>
    </subcellularLocation>
</comment>
<dbReference type="InterPro" id="IPR004752">
    <property type="entry name" value="AmpG_permease/AT-1"/>
</dbReference>
<dbReference type="InterPro" id="IPR024371">
    <property type="entry name" value="AcetylCoA_trans_1-like"/>
</dbReference>
<keyword evidence="2 5" id="KW-0812">Transmembrane</keyword>
<protein>
    <submittedName>
        <fullName evidence="7">Acetyl-coenzyme A transporter 1-like</fullName>
    </submittedName>
</protein>
<dbReference type="SUPFAM" id="SSF103473">
    <property type="entry name" value="MFS general substrate transporter"/>
    <property type="match status" value="1"/>
</dbReference>
<evidence type="ECO:0000256" key="2">
    <source>
        <dbReference type="ARBA" id="ARBA00022692"/>
    </source>
</evidence>
<reference evidence="7" key="1">
    <citation type="submission" date="2025-08" db="UniProtKB">
        <authorList>
            <consortium name="RefSeq"/>
        </authorList>
    </citation>
    <scope>IDENTIFICATION</scope>
    <source>
        <tissue evidence="7">Whole body</tissue>
    </source>
</reference>